<name>A0A0A9EJG8_ARUDO</name>
<sequence>MVTPFMHGCCVAFADLSAVTFSFWFIWFESSPVADPSAQEPTDRSSLFLSRVIGTSFSFRCFVCTVRSKVDMSEPKLSTVPLVLAEVQRGSIGRAARTL</sequence>
<reference evidence="2" key="2">
    <citation type="journal article" date="2015" name="Data Brief">
        <title>Shoot transcriptome of the giant reed, Arundo donax.</title>
        <authorList>
            <person name="Barrero R.A."/>
            <person name="Guerrero F.D."/>
            <person name="Moolhuijzen P."/>
            <person name="Goolsby J.A."/>
            <person name="Tidwell J."/>
            <person name="Bellgard S.E."/>
            <person name="Bellgard M.I."/>
        </authorList>
    </citation>
    <scope>NUCLEOTIDE SEQUENCE</scope>
    <source>
        <tissue evidence="2">Shoot tissue taken approximately 20 cm above the soil surface</tissue>
    </source>
</reference>
<keyword evidence="1" id="KW-0812">Transmembrane</keyword>
<evidence type="ECO:0000313" key="2">
    <source>
        <dbReference type="EMBL" id="JAD98010.1"/>
    </source>
</evidence>
<protein>
    <submittedName>
        <fullName evidence="2">Uncharacterized protein</fullName>
    </submittedName>
</protein>
<keyword evidence="1" id="KW-1133">Transmembrane helix</keyword>
<feature type="transmembrane region" description="Helical" evidence="1">
    <location>
        <begin position="48"/>
        <end position="66"/>
    </location>
</feature>
<keyword evidence="1" id="KW-0472">Membrane</keyword>
<reference evidence="2" key="1">
    <citation type="submission" date="2014-09" db="EMBL/GenBank/DDBJ databases">
        <authorList>
            <person name="Magalhaes I.L.F."/>
            <person name="Oliveira U."/>
            <person name="Santos F.R."/>
            <person name="Vidigal T.H.D.A."/>
            <person name="Brescovit A.D."/>
            <person name="Santos A.J."/>
        </authorList>
    </citation>
    <scope>NUCLEOTIDE SEQUENCE</scope>
    <source>
        <tissue evidence="2">Shoot tissue taken approximately 20 cm above the soil surface</tissue>
    </source>
</reference>
<dbReference type="AlphaFoldDB" id="A0A0A9EJG8"/>
<dbReference type="EMBL" id="GBRH01199885">
    <property type="protein sequence ID" value="JAD98010.1"/>
    <property type="molecule type" value="Transcribed_RNA"/>
</dbReference>
<accession>A0A0A9EJG8</accession>
<feature type="transmembrane region" description="Helical" evidence="1">
    <location>
        <begin position="7"/>
        <end position="28"/>
    </location>
</feature>
<proteinExistence type="predicted"/>
<organism evidence="2">
    <name type="scientific">Arundo donax</name>
    <name type="common">Giant reed</name>
    <name type="synonym">Donax arundinaceus</name>
    <dbReference type="NCBI Taxonomy" id="35708"/>
    <lineage>
        <taxon>Eukaryota</taxon>
        <taxon>Viridiplantae</taxon>
        <taxon>Streptophyta</taxon>
        <taxon>Embryophyta</taxon>
        <taxon>Tracheophyta</taxon>
        <taxon>Spermatophyta</taxon>
        <taxon>Magnoliopsida</taxon>
        <taxon>Liliopsida</taxon>
        <taxon>Poales</taxon>
        <taxon>Poaceae</taxon>
        <taxon>PACMAD clade</taxon>
        <taxon>Arundinoideae</taxon>
        <taxon>Arundineae</taxon>
        <taxon>Arundo</taxon>
    </lineage>
</organism>
<evidence type="ECO:0000256" key="1">
    <source>
        <dbReference type="SAM" id="Phobius"/>
    </source>
</evidence>